<dbReference type="Gene3D" id="3.40.50.80">
    <property type="entry name" value="Nucleotide-binding domain of ferredoxin-NADP reductase (FNR) module"/>
    <property type="match status" value="1"/>
</dbReference>
<comment type="caution">
    <text evidence="20">The sequence shown here is derived from an EMBL/GenBank/DDBJ whole genome shotgun (WGS) entry which is preliminary data.</text>
</comment>
<gene>
    <name evidence="20" type="ORF">OAory_01099010</name>
</gene>
<comment type="similarity">
    <text evidence="4">In the N-terminal section; belongs to the cytochrome P450 family.</text>
</comment>
<dbReference type="GO" id="GO:0050660">
    <property type="term" value="F:flavin adenine dinucleotide binding"/>
    <property type="evidence" value="ECO:0007669"/>
    <property type="project" value="TreeGrafter"/>
</dbReference>
<dbReference type="InterPro" id="IPR036396">
    <property type="entry name" value="Cyt_P450_sf"/>
</dbReference>
<comment type="cofactor">
    <cofactor evidence="2">
        <name>heme</name>
        <dbReference type="ChEBI" id="CHEBI:30413"/>
    </cofactor>
</comment>
<dbReference type="SUPFAM" id="SSF52218">
    <property type="entry name" value="Flavoproteins"/>
    <property type="match status" value="1"/>
</dbReference>
<dbReference type="Gene3D" id="3.30.9.10">
    <property type="entry name" value="D-Amino Acid Oxidase, subunit A, domain 2"/>
    <property type="match status" value="1"/>
</dbReference>
<evidence type="ECO:0000256" key="3">
    <source>
        <dbReference type="ARBA" id="ARBA00001974"/>
    </source>
</evidence>
<dbReference type="VEuPathDB" id="FungiDB:AO090020000368"/>
<evidence type="ECO:0000256" key="14">
    <source>
        <dbReference type="ARBA" id="ARBA00023004"/>
    </source>
</evidence>
<accession>A0A1S9DHP4</accession>
<dbReference type="PROSITE" id="PS00086">
    <property type="entry name" value="CYTOCHROME_P450"/>
    <property type="match status" value="1"/>
</dbReference>
<keyword evidence="11" id="KW-0521">NADP</keyword>
<name>A0A1S9DHP4_ASPOZ</name>
<dbReference type="PRINTS" id="PR00369">
    <property type="entry name" value="FLAVODOXIN"/>
</dbReference>
<dbReference type="GO" id="GO:0005829">
    <property type="term" value="C:cytosol"/>
    <property type="evidence" value="ECO:0007669"/>
    <property type="project" value="TreeGrafter"/>
</dbReference>
<dbReference type="PROSITE" id="PS51384">
    <property type="entry name" value="FAD_FR"/>
    <property type="match status" value="1"/>
</dbReference>
<dbReference type="SUPFAM" id="SSF51905">
    <property type="entry name" value="FAD/NAD(P)-binding domain"/>
    <property type="match status" value="1"/>
</dbReference>
<comment type="cofactor">
    <cofactor evidence="1">
        <name>FMN</name>
        <dbReference type="ChEBI" id="CHEBI:58210"/>
    </cofactor>
</comment>
<dbReference type="InterPro" id="IPR008254">
    <property type="entry name" value="Flavodoxin/NO_synth"/>
</dbReference>
<dbReference type="GO" id="GO:0010181">
    <property type="term" value="F:FMN binding"/>
    <property type="evidence" value="ECO:0007669"/>
    <property type="project" value="InterPro"/>
</dbReference>
<dbReference type="VEuPathDB" id="FungiDB:AO090003001392"/>
<evidence type="ECO:0000256" key="5">
    <source>
        <dbReference type="ARBA" id="ARBA00022448"/>
    </source>
</evidence>
<dbReference type="Gene3D" id="1.20.990.10">
    <property type="entry name" value="NADPH-cytochrome p450 Reductase, Chain A, domain 3"/>
    <property type="match status" value="1"/>
</dbReference>
<dbReference type="InterPro" id="IPR017938">
    <property type="entry name" value="Riboflavin_synthase-like_b-brl"/>
</dbReference>
<dbReference type="GO" id="GO:0003958">
    <property type="term" value="F:NADPH-hemoprotein reductase activity"/>
    <property type="evidence" value="ECO:0007669"/>
    <property type="project" value="UniProtKB-EC"/>
</dbReference>
<evidence type="ECO:0000256" key="15">
    <source>
        <dbReference type="ARBA" id="ARBA00023033"/>
    </source>
</evidence>
<keyword evidence="10" id="KW-0274">FAD</keyword>
<evidence type="ECO:0000256" key="7">
    <source>
        <dbReference type="ARBA" id="ARBA00022630"/>
    </source>
</evidence>
<evidence type="ECO:0000256" key="8">
    <source>
        <dbReference type="ARBA" id="ARBA00022643"/>
    </source>
</evidence>
<dbReference type="FunFam" id="1.10.630.10:FF:000040">
    <property type="entry name" value="Bifunctional cytochrome P450/NADPH--P450 reductase"/>
    <property type="match status" value="1"/>
</dbReference>
<evidence type="ECO:0000256" key="10">
    <source>
        <dbReference type="ARBA" id="ARBA00022827"/>
    </source>
</evidence>
<dbReference type="eggNOG" id="KOG1158">
    <property type="taxonomic scope" value="Eukaryota"/>
</dbReference>
<evidence type="ECO:0000256" key="2">
    <source>
        <dbReference type="ARBA" id="ARBA00001971"/>
    </source>
</evidence>
<dbReference type="Gene3D" id="3.40.50.360">
    <property type="match status" value="1"/>
</dbReference>
<comment type="catalytic activity">
    <reaction evidence="17">
        <text>2 oxidized [cytochrome P450] + NADPH = 2 reduced [cytochrome P450] + NADP(+) + H(+)</text>
        <dbReference type="Rhea" id="RHEA:24040"/>
        <dbReference type="Rhea" id="RHEA-COMP:14627"/>
        <dbReference type="Rhea" id="RHEA-COMP:14628"/>
        <dbReference type="ChEBI" id="CHEBI:15378"/>
        <dbReference type="ChEBI" id="CHEBI:55376"/>
        <dbReference type="ChEBI" id="CHEBI:57783"/>
        <dbReference type="ChEBI" id="CHEBI:58349"/>
        <dbReference type="ChEBI" id="CHEBI:60344"/>
        <dbReference type="EC" id="1.6.2.4"/>
    </reaction>
</comment>
<proteinExistence type="inferred from homology"/>
<evidence type="ECO:0000256" key="16">
    <source>
        <dbReference type="ARBA" id="ARBA00047827"/>
    </source>
</evidence>
<evidence type="ECO:0000313" key="21">
    <source>
        <dbReference type="Proteomes" id="UP000190312"/>
    </source>
</evidence>
<keyword evidence="9" id="KW-0479">Metal-binding</keyword>
<dbReference type="Gene3D" id="2.40.30.10">
    <property type="entry name" value="Translation factors"/>
    <property type="match status" value="1"/>
</dbReference>
<evidence type="ECO:0000259" key="19">
    <source>
        <dbReference type="PROSITE" id="PS51384"/>
    </source>
</evidence>
<keyword evidence="5" id="KW-0813">Transport</keyword>
<dbReference type="EMBL" id="MKZY01000005">
    <property type="protein sequence ID" value="OOO08605.1"/>
    <property type="molecule type" value="Genomic_DNA"/>
</dbReference>
<evidence type="ECO:0000256" key="1">
    <source>
        <dbReference type="ARBA" id="ARBA00001917"/>
    </source>
</evidence>
<dbReference type="Pfam" id="PF00667">
    <property type="entry name" value="FAD_binding_1"/>
    <property type="match status" value="1"/>
</dbReference>
<evidence type="ECO:0000259" key="18">
    <source>
        <dbReference type="PROSITE" id="PS50902"/>
    </source>
</evidence>
<dbReference type="CDD" id="cd11068">
    <property type="entry name" value="CYP120A1"/>
    <property type="match status" value="1"/>
</dbReference>
<dbReference type="InterPro" id="IPR039261">
    <property type="entry name" value="FNR_nucleotide-bd"/>
</dbReference>
<evidence type="ECO:0000256" key="11">
    <source>
        <dbReference type="ARBA" id="ARBA00022857"/>
    </source>
</evidence>
<dbReference type="OrthoDB" id="1470350at2759"/>
<evidence type="ECO:0000313" key="20">
    <source>
        <dbReference type="EMBL" id="OOO08605.1"/>
    </source>
</evidence>
<evidence type="ECO:0000256" key="9">
    <source>
        <dbReference type="ARBA" id="ARBA00022723"/>
    </source>
</evidence>
<dbReference type="SUPFAM" id="SSF48264">
    <property type="entry name" value="Cytochrome P450"/>
    <property type="match status" value="1"/>
</dbReference>
<dbReference type="SUPFAM" id="SSF52343">
    <property type="entry name" value="Ferredoxin reductase-like, C-terminal NADP-linked domain"/>
    <property type="match status" value="1"/>
</dbReference>
<dbReference type="PANTHER" id="PTHR19384">
    <property type="entry name" value="NITRIC OXIDE SYNTHASE-RELATED"/>
    <property type="match status" value="1"/>
</dbReference>
<dbReference type="PRINTS" id="PR00371">
    <property type="entry name" value="FPNCR"/>
</dbReference>
<sequence>MATWPSDSVWSPQTHNEQIYARAPNPAEFPEVPAISKSYWIREHRLDFEEECARTSLPSEVDVVIIGSGITGATVAYQISRSQPDLCVALIESRGLCTGATGRNGGHIGRPEVYHFRELAEEVGVKEALKLKRFGQKNRNMMVEAINELEAVAEVDLQLNGTIVVFETAEEKEEFVADLESAKQHGHEPEGYLIKETSDVLSKVTMNESKAQYGAAYLEASGTVYPRKLVGVLLKAALKRMPALTIHAYTPASSVVSDFTAERYHYTVSTNRGEIKARAVFHATNGYASHLVPSLCGKDGVYGRKAHMLGVQPNITAPDTCQLSRGFGYQDFWHWILQRPNNGPYLYGLATAEVTGDYNDNITLPENTPHRREMVQFLETVFPHHFEDIDFKRDVVYDWTGIQGFTKDGASIVGRPTKGSPGEYVSVGHNGEGMGRCFACATVATDAMLSYLKGTKSWTPPEWFPMSFARNLGLPFLGNILDIDLDNGTMSTLKIAKTYYPIFKFTFAGETSIVINSVALLSELCDETRFHKHVSFGLELLRSGTHDGLFTAYDHEKNWGLAHRLLVPAFGPLRIRHPYNSLSDALAEEFLIVRQRYGPRRPLNLVDDFTRTTLDTIALCAMGYRFNSFYSEGDFHPFIKSMVRFLKEAETQATLPSFISNLRVRAKRRTQLDIDLMRTVCREIVTERRQTNLDHKNDLLDTMLTSRDSLSGDALSDESIIDNILTFLVAGHETTSGLLSFAVYYLLTTPDAMAKAAHEVDDVVGDQELTIEHLSMLKYLNAILRETLRLMPTAPGFSVTPYKPEIIGGKYEVKPGDSLDVFLAAVHRDPAVYGSDADEFRPERMFDEHFQKLPANSWKPFGNGKRSCIGRAFAWQEALMILALILQSFSLDLVDRGYTLKLKESLTIKPDNLWAYATPRPGRNVLHARLALQTNSTHPEGLMSLKHETVESQPATILYGSNTGTCEALAHRLAIEMSSKGRFVCKVQPMDEIEHRRLPRGQPVIIVTGSYDGRPPENARHFVKWLQSLEGNDLEGIQYAVFGCGHHDWSTTFYKIPTLIDTIMAEHGGARLAPRGSADTAEDDPFVELESWSERRVWPGLEAAFDLVRHNSSDGTGKSTRITIRSPYTLRAAHETAVVHQVRVLTSAETTKKVHVELALPDTINYRPGDHLAILPLNSRQSVQRVLSLFQIGSDTILYITSSSATSLPTDTPISAHDLLSGYVELNQVATPTSLRSLAAKATDEKTAEYLEALATDRYTTEVRGNHLSLLDILESYSVPSIEIQHYIQMLPPLRPRQYTISSSPRLNRGQASLTVSVMERADIGGPRNCAGVASNYLASCTPGSILRVSLRHANPDFRLPDESCSHPIIMVAAGSGIAPFRAFVQERSVRQKEGIILPPAFLFFGCRRADLDDLYREELDAFEEQGVVTLFRAFSRAQSESHGCKYVQDLLWMERMLTTSSYRTHILISRYLHRCHKHRQINIRNTLIVTTSLPGADRIAISTGATVIANGEAINCLRQAGVPEEQLLPVSGGERIPLFTREIRDKAKGNVALRAPGPPGGPVFPVHELAALSVEVWPSLHCLMPSGHPEIIDTGTVYTGAATPFTCTLDITLGMKHGLLRLGELMPVEQQSEGQRSFVEYVSDRKRNVFSHCDGGQLMYNFLVEGKALLWSAHLGGYEGILKDLKPKPDVAILGIAGRANLNGKPFDGSAAEFALQEIQWLGSPSQVIWCLHDESCIPPYRIDTLAATAAVEKETASKVLHLAHAEVYRLDL</sequence>
<dbReference type="InterPro" id="IPR023173">
    <property type="entry name" value="NADPH_Cyt_P450_Rdtase_alpha"/>
</dbReference>
<dbReference type="InterPro" id="IPR001094">
    <property type="entry name" value="Flavdoxin-like"/>
</dbReference>
<dbReference type="Pfam" id="PF00175">
    <property type="entry name" value="NAD_binding_1"/>
    <property type="match status" value="1"/>
</dbReference>
<keyword evidence="8" id="KW-0288">FMN</keyword>
<comment type="catalytic activity">
    <reaction evidence="16">
        <text>an organic molecule + reduced [NADPH--hemoprotein reductase] + O2 = an alcohol + oxidized [NADPH--hemoprotein reductase] + H2O + H(+)</text>
        <dbReference type="Rhea" id="RHEA:17149"/>
        <dbReference type="Rhea" id="RHEA-COMP:11964"/>
        <dbReference type="Rhea" id="RHEA-COMP:11965"/>
        <dbReference type="ChEBI" id="CHEBI:15377"/>
        <dbReference type="ChEBI" id="CHEBI:15378"/>
        <dbReference type="ChEBI" id="CHEBI:15379"/>
        <dbReference type="ChEBI" id="CHEBI:30879"/>
        <dbReference type="ChEBI" id="CHEBI:57618"/>
        <dbReference type="ChEBI" id="CHEBI:58210"/>
        <dbReference type="ChEBI" id="CHEBI:142491"/>
        <dbReference type="EC" id="1.14.14.1"/>
    </reaction>
</comment>
<dbReference type="Proteomes" id="UP000190312">
    <property type="component" value="Unassembled WGS sequence"/>
</dbReference>
<organism evidence="20 21">
    <name type="scientific">Aspergillus oryzae</name>
    <name type="common">Yellow koji mold</name>
    <dbReference type="NCBI Taxonomy" id="5062"/>
    <lineage>
        <taxon>Eukaryota</taxon>
        <taxon>Fungi</taxon>
        <taxon>Dikarya</taxon>
        <taxon>Ascomycota</taxon>
        <taxon>Pezizomycotina</taxon>
        <taxon>Eurotiomycetes</taxon>
        <taxon>Eurotiomycetidae</taxon>
        <taxon>Eurotiales</taxon>
        <taxon>Aspergillaceae</taxon>
        <taxon>Aspergillus</taxon>
        <taxon>Aspergillus subgen. Circumdati</taxon>
    </lineage>
</organism>
<dbReference type="InterPro" id="IPR036188">
    <property type="entry name" value="FAD/NAD-bd_sf"/>
</dbReference>
<evidence type="ECO:0000256" key="6">
    <source>
        <dbReference type="ARBA" id="ARBA00022617"/>
    </source>
</evidence>
<dbReference type="SUPFAM" id="SSF63380">
    <property type="entry name" value="Riboflavin synthase domain-like"/>
    <property type="match status" value="1"/>
</dbReference>
<keyword evidence="15" id="KW-0503">Monooxygenase</keyword>
<feature type="domain" description="FAD-binding FR-type" evidence="19">
    <location>
        <begin position="1131"/>
        <end position="1361"/>
    </location>
</feature>
<dbReference type="Pfam" id="PF00258">
    <property type="entry name" value="Flavodoxin_1"/>
    <property type="match status" value="1"/>
</dbReference>
<dbReference type="Pfam" id="PF01266">
    <property type="entry name" value="DAO"/>
    <property type="match status" value="1"/>
</dbReference>
<keyword evidence="14" id="KW-0408">Iron</keyword>
<dbReference type="InterPro" id="IPR006076">
    <property type="entry name" value="FAD-dep_OxRdtase"/>
</dbReference>
<dbReference type="InterPro" id="IPR003097">
    <property type="entry name" value="CysJ-like_FAD-binding"/>
</dbReference>
<dbReference type="GO" id="GO:0005506">
    <property type="term" value="F:iron ion binding"/>
    <property type="evidence" value="ECO:0007669"/>
    <property type="project" value="InterPro"/>
</dbReference>
<dbReference type="eggNOG" id="KOG0158">
    <property type="taxonomic scope" value="Eukaryota"/>
</dbReference>
<dbReference type="PROSITE" id="PS50902">
    <property type="entry name" value="FLAVODOXIN_LIKE"/>
    <property type="match status" value="1"/>
</dbReference>
<keyword evidence="12" id="KW-0249">Electron transport</keyword>
<evidence type="ECO:0000256" key="4">
    <source>
        <dbReference type="ARBA" id="ARBA00010018"/>
    </source>
</evidence>
<evidence type="ECO:0000256" key="12">
    <source>
        <dbReference type="ARBA" id="ARBA00022982"/>
    </source>
</evidence>
<dbReference type="Gene3D" id="1.10.630.10">
    <property type="entry name" value="Cytochrome P450"/>
    <property type="match status" value="1"/>
</dbReference>
<evidence type="ECO:0000256" key="13">
    <source>
        <dbReference type="ARBA" id="ARBA00023002"/>
    </source>
</evidence>
<dbReference type="InterPro" id="IPR017927">
    <property type="entry name" value="FAD-bd_FR_type"/>
</dbReference>
<protein>
    <submittedName>
        <fullName evidence="20">Cytochrome P450</fullName>
    </submittedName>
</protein>
<dbReference type="Gene3D" id="3.50.50.60">
    <property type="entry name" value="FAD/NAD(P)-binding domain"/>
    <property type="match status" value="1"/>
</dbReference>
<dbReference type="VEuPathDB" id="FungiDB:AO090020000369"/>
<dbReference type="InterPro" id="IPR029039">
    <property type="entry name" value="Flavoprotein-like_sf"/>
</dbReference>
<dbReference type="InterPro" id="IPR001709">
    <property type="entry name" value="Flavoprot_Pyr_Nucl_cyt_Rdtase"/>
</dbReference>
<dbReference type="InterPro" id="IPR001128">
    <property type="entry name" value="Cyt_P450"/>
</dbReference>
<dbReference type="Pfam" id="PF00067">
    <property type="entry name" value="p450"/>
    <property type="match status" value="1"/>
</dbReference>
<reference evidence="20 21" key="1">
    <citation type="submission" date="2016-10" db="EMBL/GenBank/DDBJ databases">
        <title>Genome sequencing of Aspergillus oryzae BCC7051.</title>
        <authorList>
            <person name="Thammarongtham C."/>
            <person name="Vorapreeda T."/>
            <person name="Nookaew I."/>
            <person name="Srisuk T."/>
            <person name="Land M."/>
            <person name="Jeennor S."/>
            <person name="Laoteng K."/>
        </authorList>
    </citation>
    <scope>NUCLEOTIDE SEQUENCE [LARGE SCALE GENOMIC DNA]</scope>
    <source>
        <strain evidence="20 21">BCC7051</strain>
    </source>
</reference>
<keyword evidence="7" id="KW-0285">Flavoprotein</keyword>
<comment type="cofactor">
    <cofactor evidence="3">
        <name>FAD</name>
        <dbReference type="ChEBI" id="CHEBI:57692"/>
    </cofactor>
</comment>
<dbReference type="PANTHER" id="PTHR19384:SF127">
    <property type="entry name" value="BIFUNCTIONAL CYTOCHROME P450_NADPH--P450 REDUCTASE"/>
    <property type="match status" value="1"/>
</dbReference>
<feature type="domain" description="Flavodoxin-like" evidence="18">
    <location>
        <begin position="955"/>
        <end position="1097"/>
    </location>
</feature>
<dbReference type="GO" id="GO:0020037">
    <property type="term" value="F:heme binding"/>
    <property type="evidence" value="ECO:0007669"/>
    <property type="project" value="InterPro"/>
</dbReference>
<keyword evidence="6" id="KW-0349">Heme</keyword>
<dbReference type="InterPro" id="IPR001433">
    <property type="entry name" value="OxRdtase_FAD/NAD-bd"/>
</dbReference>
<evidence type="ECO:0000256" key="17">
    <source>
        <dbReference type="ARBA" id="ARBA00049342"/>
    </source>
</evidence>
<dbReference type="InterPro" id="IPR017972">
    <property type="entry name" value="Cyt_P450_CS"/>
</dbReference>
<keyword evidence="13" id="KW-0560">Oxidoreductase</keyword>
<dbReference type="GO" id="GO:0016712">
    <property type="term" value="F:oxidoreductase activity, acting on paired donors, with incorporation or reduction of molecular oxygen, reduced flavin or flavoprotein as one donor, and incorporation of one atom of oxygen"/>
    <property type="evidence" value="ECO:0007669"/>
    <property type="project" value="UniProtKB-EC"/>
</dbReference>